<evidence type="ECO:0000313" key="3">
    <source>
        <dbReference type="Proteomes" id="UP000256869"/>
    </source>
</evidence>
<reference evidence="2 3" key="1">
    <citation type="submission" date="2018-07" db="EMBL/GenBank/DDBJ databases">
        <title>Genomic Encyclopedia of Type Strains, Phase III (KMG-III): the genomes of soil and plant-associated and newly described type strains.</title>
        <authorList>
            <person name="Whitman W."/>
        </authorList>
    </citation>
    <scope>NUCLEOTIDE SEQUENCE [LARGE SCALE GENOMIC DNA]</scope>
    <source>
        <strain evidence="2 3">CECT 8236</strain>
    </source>
</reference>
<dbReference type="EMBL" id="QRDY01000003">
    <property type="protein sequence ID" value="RED63938.1"/>
    <property type="molecule type" value="Genomic_DNA"/>
</dbReference>
<dbReference type="SUPFAM" id="SSF56300">
    <property type="entry name" value="Metallo-dependent phosphatases"/>
    <property type="match status" value="1"/>
</dbReference>
<sequence length="188" mass="21401">MLRQADYRAGFDRLILLGDYVNEEPDSWDTLLTIKTLTDQGARALPGNIDLRVAHVPNIPEKYRPLVAWIEAMPPYIVEDDFLFVHAGVKPGLPLERQSLRDLTEIREGFWHEKIGLSYTIVFGHTPTNKLGARPGKVWYGDKRLGIDTGAKHGHRLSLVNLSDELIYSCSTAPQAMYEDVRIERFIK</sequence>
<feature type="domain" description="Calcineurin-like phosphoesterase" evidence="1">
    <location>
        <begin position="11"/>
        <end position="145"/>
    </location>
</feature>
<protein>
    <submittedName>
        <fullName evidence="2">Serine/threonine protein phosphatase 1</fullName>
    </submittedName>
</protein>
<dbReference type="InterPro" id="IPR050126">
    <property type="entry name" value="Ap4A_hydrolase"/>
</dbReference>
<dbReference type="PANTHER" id="PTHR42850:SF4">
    <property type="entry name" value="ZINC-DEPENDENT ENDOPOLYPHOSPHATASE"/>
    <property type="match status" value="1"/>
</dbReference>
<evidence type="ECO:0000259" key="1">
    <source>
        <dbReference type="Pfam" id="PF00149"/>
    </source>
</evidence>
<name>A0A3D9IQM9_9BACL</name>
<dbReference type="PANTHER" id="PTHR42850">
    <property type="entry name" value="METALLOPHOSPHOESTERASE"/>
    <property type="match status" value="1"/>
</dbReference>
<comment type="caution">
    <text evidence="2">The sequence shown here is derived from an EMBL/GenBank/DDBJ whole genome shotgun (WGS) entry which is preliminary data.</text>
</comment>
<dbReference type="GO" id="GO:0005737">
    <property type="term" value="C:cytoplasm"/>
    <property type="evidence" value="ECO:0007669"/>
    <property type="project" value="TreeGrafter"/>
</dbReference>
<proteinExistence type="predicted"/>
<dbReference type="Gene3D" id="3.60.21.10">
    <property type="match status" value="1"/>
</dbReference>
<dbReference type="Proteomes" id="UP000256869">
    <property type="component" value="Unassembled WGS sequence"/>
</dbReference>
<evidence type="ECO:0000313" key="2">
    <source>
        <dbReference type="EMBL" id="RED63938.1"/>
    </source>
</evidence>
<dbReference type="InterPro" id="IPR029052">
    <property type="entry name" value="Metallo-depent_PP-like"/>
</dbReference>
<organism evidence="2 3">
    <name type="scientific">Cohnella lupini</name>
    <dbReference type="NCBI Taxonomy" id="1294267"/>
    <lineage>
        <taxon>Bacteria</taxon>
        <taxon>Bacillati</taxon>
        <taxon>Bacillota</taxon>
        <taxon>Bacilli</taxon>
        <taxon>Bacillales</taxon>
        <taxon>Paenibacillaceae</taxon>
        <taxon>Cohnella</taxon>
    </lineage>
</organism>
<gene>
    <name evidence="2" type="ORF">DFP95_103179</name>
</gene>
<dbReference type="InterPro" id="IPR004843">
    <property type="entry name" value="Calcineurin-like_PHP"/>
</dbReference>
<dbReference type="Pfam" id="PF00149">
    <property type="entry name" value="Metallophos"/>
    <property type="match status" value="1"/>
</dbReference>
<keyword evidence="3" id="KW-1185">Reference proteome</keyword>
<dbReference type="GO" id="GO:0016791">
    <property type="term" value="F:phosphatase activity"/>
    <property type="evidence" value="ECO:0007669"/>
    <property type="project" value="TreeGrafter"/>
</dbReference>
<accession>A0A3D9IQM9</accession>
<dbReference type="AlphaFoldDB" id="A0A3D9IQM9"/>